<proteinExistence type="inferred from homology"/>
<evidence type="ECO:0000313" key="8">
    <source>
        <dbReference type="Proteomes" id="UP000320333"/>
    </source>
</evidence>
<comment type="caution">
    <text evidence="7">The sequence shown here is derived from an EMBL/GenBank/DDBJ whole genome shotgun (WGS) entry which is preliminary data.</text>
</comment>
<dbReference type="OrthoDB" id="422086at2759"/>
<name>A0A507FH63_9FUNG</name>
<feature type="region of interest" description="Disordered" evidence="6">
    <location>
        <begin position="35"/>
        <end position="73"/>
    </location>
</feature>
<dbReference type="Gene3D" id="1.20.120.1630">
    <property type="match status" value="1"/>
</dbReference>
<dbReference type="GO" id="GO:0032259">
    <property type="term" value="P:methylation"/>
    <property type="evidence" value="ECO:0007669"/>
    <property type="project" value="UniProtKB-KW"/>
</dbReference>
<dbReference type="EMBL" id="QEAP01000069">
    <property type="protein sequence ID" value="TPX75751.1"/>
    <property type="molecule type" value="Genomic_DNA"/>
</dbReference>
<keyword evidence="8" id="KW-1185">Reference proteome</keyword>
<keyword evidence="3 5" id="KW-1133">Transmembrane helix</keyword>
<dbReference type="STRING" id="246404.A0A507FH63"/>
<evidence type="ECO:0000256" key="4">
    <source>
        <dbReference type="ARBA" id="ARBA00023136"/>
    </source>
</evidence>
<dbReference type="GO" id="GO:0004671">
    <property type="term" value="F:protein C-terminal S-isoprenylcysteine carboxyl O-methyltransferase activity"/>
    <property type="evidence" value="ECO:0007669"/>
    <property type="project" value="UniProtKB-EC"/>
</dbReference>
<evidence type="ECO:0000313" key="7">
    <source>
        <dbReference type="EMBL" id="TPX75751.1"/>
    </source>
</evidence>
<comment type="catalytic activity">
    <reaction evidence="5">
        <text>[protein]-C-terminal S-[(2E,6E)-farnesyl]-L-cysteine + S-adenosyl-L-methionine = [protein]-C-terminal S-[(2E,6E)-farnesyl]-L-cysteine methyl ester + S-adenosyl-L-homocysteine</text>
        <dbReference type="Rhea" id="RHEA:21672"/>
        <dbReference type="Rhea" id="RHEA-COMP:12125"/>
        <dbReference type="Rhea" id="RHEA-COMP:12126"/>
        <dbReference type="ChEBI" id="CHEBI:57856"/>
        <dbReference type="ChEBI" id="CHEBI:59789"/>
        <dbReference type="ChEBI" id="CHEBI:90510"/>
        <dbReference type="ChEBI" id="CHEBI:90511"/>
        <dbReference type="EC" id="2.1.1.100"/>
    </reaction>
</comment>
<keyword evidence="5" id="KW-0949">S-adenosyl-L-methionine</keyword>
<dbReference type="Proteomes" id="UP000320333">
    <property type="component" value="Unassembled WGS sequence"/>
</dbReference>
<evidence type="ECO:0000256" key="6">
    <source>
        <dbReference type="SAM" id="MobiDB-lite"/>
    </source>
</evidence>
<organism evidence="7 8">
    <name type="scientific">Chytriomyces confervae</name>
    <dbReference type="NCBI Taxonomy" id="246404"/>
    <lineage>
        <taxon>Eukaryota</taxon>
        <taxon>Fungi</taxon>
        <taxon>Fungi incertae sedis</taxon>
        <taxon>Chytridiomycota</taxon>
        <taxon>Chytridiomycota incertae sedis</taxon>
        <taxon>Chytridiomycetes</taxon>
        <taxon>Chytridiales</taxon>
        <taxon>Chytriomycetaceae</taxon>
        <taxon>Chytriomyces</taxon>
    </lineage>
</organism>
<gene>
    <name evidence="7" type="ORF">CcCBS67573_g02968</name>
</gene>
<dbReference type="PANTHER" id="PTHR12714">
    <property type="entry name" value="PROTEIN-S ISOPRENYLCYSTEINE O-METHYLTRANSFERASE"/>
    <property type="match status" value="1"/>
</dbReference>
<evidence type="ECO:0000256" key="3">
    <source>
        <dbReference type="ARBA" id="ARBA00022989"/>
    </source>
</evidence>
<dbReference type="GO" id="GO:0005789">
    <property type="term" value="C:endoplasmic reticulum membrane"/>
    <property type="evidence" value="ECO:0007669"/>
    <property type="project" value="UniProtKB-SubCell"/>
</dbReference>
<dbReference type="Pfam" id="PF04140">
    <property type="entry name" value="ICMT"/>
    <property type="match status" value="1"/>
</dbReference>
<evidence type="ECO:0000256" key="2">
    <source>
        <dbReference type="ARBA" id="ARBA00022692"/>
    </source>
</evidence>
<protein>
    <recommendedName>
        <fullName evidence="5">Protein-S-isoprenylcysteine O-methyltransferase</fullName>
        <ecNumber evidence="5">2.1.1.100</ecNumber>
    </recommendedName>
</protein>
<evidence type="ECO:0000256" key="1">
    <source>
        <dbReference type="ARBA" id="ARBA00004141"/>
    </source>
</evidence>
<keyword evidence="5" id="KW-0256">Endoplasmic reticulum</keyword>
<keyword evidence="4 5" id="KW-0472">Membrane</keyword>
<keyword evidence="5" id="KW-0808">Transferase</keyword>
<keyword evidence="2 5" id="KW-0812">Transmembrane</keyword>
<comment type="similarity">
    <text evidence="5">Belongs to the class VI-like SAM-binding methyltransferase superfamily. Isoprenylcysteine carboxyl methyltransferase family.</text>
</comment>
<feature type="transmembrane region" description="Helical" evidence="5">
    <location>
        <begin position="100"/>
        <end position="119"/>
    </location>
</feature>
<feature type="transmembrane region" description="Helical" evidence="5">
    <location>
        <begin position="140"/>
        <end position="162"/>
    </location>
</feature>
<accession>A0A507FH63</accession>
<keyword evidence="5" id="KW-0489">Methyltransferase</keyword>
<feature type="transmembrane region" description="Helical" evidence="5">
    <location>
        <begin position="240"/>
        <end position="261"/>
    </location>
</feature>
<comment type="caution">
    <text evidence="5">Lacks conserved residue(s) required for the propagation of feature annotation.</text>
</comment>
<dbReference type="AlphaFoldDB" id="A0A507FH63"/>
<dbReference type="InterPro" id="IPR007269">
    <property type="entry name" value="ICMT_MeTrfase"/>
</dbReference>
<reference evidence="7 8" key="1">
    <citation type="journal article" date="2019" name="Sci. Rep.">
        <title>Comparative genomics of chytrid fungi reveal insights into the obligate biotrophic and pathogenic lifestyle of Synchytrium endobioticum.</title>
        <authorList>
            <person name="van de Vossenberg B.T.L.H."/>
            <person name="Warris S."/>
            <person name="Nguyen H.D.T."/>
            <person name="van Gent-Pelzer M.P.E."/>
            <person name="Joly D.L."/>
            <person name="van de Geest H.C."/>
            <person name="Bonants P.J.M."/>
            <person name="Smith D.S."/>
            <person name="Levesque C.A."/>
            <person name="van der Lee T.A.J."/>
        </authorList>
    </citation>
    <scope>NUCLEOTIDE SEQUENCE [LARGE SCALE GENOMIC DNA]</scope>
    <source>
        <strain evidence="7 8">CBS 675.73</strain>
    </source>
</reference>
<dbReference type="EC" id="2.1.1.100" evidence="5"/>
<evidence type="ECO:0000256" key="5">
    <source>
        <dbReference type="RuleBase" id="RU362022"/>
    </source>
</evidence>
<sequence length="295" mass="32783">MAQYARAAYLGLDALLVASVMVDRSLILKAIKGAESRTPEKRPENPAEGSTSKSKGDKKKKNGSPGETDDEKALKTEVLATTSTVKPHESIMISLYAGNLWIQILSALGILSLTALQMYDVAISRPHLFNAPITASQQRAAVLSILMSLLRLWAISTLGPLFTFTVHAPTKLVTTGPYEMLIHPSYTGILGWNLFKFSFLVDGTGPFVNIALRVWDALDLHNIAHSRLNILDVFTDGMDVMWFLSILGLGAGLMVLPIAIYRRMMFEEWQLEQTFGVGAFREYRAKRWRLIPFLL</sequence>
<feature type="compositionally biased region" description="Basic and acidic residues" evidence="6">
    <location>
        <begin position="35"/>
        <end position="45"/>
    </location>
</feature>
<comment type="subcellular location">
    <subcellularLocation>
        <location evidence="5">Endoplasmic reticulum membrane</location>
        <topology evidence="5">Multi-pass membrane protein</topology>
    </subcellularLocation>
    <subcellularLocation>
        <location evidence="1">Membrane</location>
        <topology evidence="1">Multi-pass membrane protein</topology>
    </subcellularLocation>
</comment>
<dbReference type="PANTHER" id="PTHR12714:SF9">
    <property type="entry name" value="PROTEIN-S-ISOPRENYLCYSTEINE O-METHYLTRANSFERASE"/>
    <property type="match status" value="1"/>
</dbReference>